<dbReference type="Proteomes" id="UP000275267">
    <property type="component" value="Unassembled WGS sequence"/>
</dbReference>
<evidence type="ECO:0000259" key="1">
    <source>
        <dbReference type="Pfam" id="PF03478"/>
    </source>
</evidence>
<dbReference type="EMBL" id="PQIB02000004">
    <property type="protein sequence ID" value="RLN22303.1"/>
    <property type="molecule type" value="Genomic_DNA"/>
</dbReference>
<accession>A0A3L6SL82</accession>
<dbReference type="OrthoDB" id="676569at2759"/>
<dbReference type="PANTHER" id="PTHR33127:SF50">
    <property type="entry name" value="OS01G0885800 PROTEIN"/>
    <property type="match status" value="1"/>
</dbReference>
<feature type="domain" description="KIB1-4 beta-propeller" evidence="1">
    <location>
        <begin position="4"/>
        <end position="181"/>
    </location>
</feature>
<dbReference type="Pfam" id="PF03478">
    <property type="entry name" value="Beta-prop_KIB1-4"/>
    <property type="match status" value="1"/>
</dbReference>
<name>A0A3L6SL82_PANMI</name>
<dbReference type="InterPro" id="IPR005174">
    <property type="entry name" value="KIB1-4_b-propeller"/>
</dbReference>
<keyword evidence="3" id="KW-1185">Reference proteome</keyword>
<dbReference type="AlphaFoldDB" id="A0A3L6SL82"/>
<comment type="caution">
    <text evidence="2">The sequence shown here is derived from an EMBL/GenBank/DDBJ whole genome shotgun (WGS) entry which is preliminary data.</text>
</comment>
<evidence type="ECO:0000313" key="2">
    <source>
        <dbReference type="EMBL" id="RLN22303.1"/>
    </source>
</evidence>
<organism evidence="2 3">
    <name type="scientific">Panicum miliaceum</name>
    <name type="common">Proso millet</name>
    <name type="synonym">Broomcorn millet</name>
    <dbReference type="NCBI Taxonomy" id="4540"/>
    <lineage>
        <taxon>Eukaryota</taxon>
        <taxon>Viridiplantae</taxon>
        <taxon>Streptophyta</taxon>
        <taxon>Embryophyta</taxon>
        <taxon>Tracheophyta</taxon>
        <taxon>Spermatophyta</taxon>
        <taxon>Magnoliopsida</taxon>
        <taxon>Liliopsida</taxon>
        <taxon>Poales</taxon>
        <taxon>Poaceae</taxon>
        <taxon>PACMAD clade</taxon>
        <taxon>Panicoideae</taxon>
        <taxon>Panicodae</taxon>
        <taxon>Paniceae</taxon>
        <taxon>Panicinae</taxon>
        <taxon>Panicum</taxon>
        <taxon>Panicum sect. Panicum</taxon>
    </lineage>
</organism>
<dbReference type="PANTHER" id="PTHR33127">
    <property type="entry name" value="TRANSMEMBRANE PROTEIN"/>
    <property type="match status" value="1"/>
</dbReference>
<gene>
    <name evidence="2" type="ORF">C2845_PM07G30770</name>
</gene>
<proteinExistence type="predicted"/>
<evidence type="ECO:0000313" key="3">
    <source>
        <dbReference type="Proteomes" id="UP000275267"/>
    </source>
</evidence>
<reference evidence="3" key="1">
    <citation type="journal article" date="2019" name="Nat. Commun.">
        <title>The genome of broomcorn millet.</title>
        <authorList>
            <person name="Zou C."/>
            <person name="Miki D."/>
            <person name="Li D."/>
            <person name="Tang Q."/>
            <person name="Xiao L."/>
            <person name="Rajput S."/>
            <person name="Deng P."/>
            <person name="Jia W."/>
            <person name="Huang R."/>
            <person name="Zhang M."/>
            <person name="Sun Y."/>
            <person name="Hu J."/>
            <person name="Fu X."/>
            <person name="Schnable P.S."/>
            <person name="Li F."/>
            <person name="Zhang H."/>
            <person name="Feng B."/>
            <person name="Zhu X."/>
            <person name="Liu R."/>
            <person name="Schnable J.C."/>
            <person name="Zhu J.-K."/>
            <person name="Zhang H."/>
        </authorList>
    </citation>
    <scope>NUCLEOTIDE SEQUENCE [LARGE SCALE GENOMIC DNA]</scope>
</reference>
<protein>
    <recommendedName>
        <fullName evidence="1">KIB1-4 beta-propeller domain-containing protein</fullName>
    </recommendedName>
</protein>
<sequence>MAEPKFLYCRVGDTRWAAHEYDIGDVPLPPEYAPPEKRVIREAAAVGGKFYFAEAGNLGVLEFSPAPEFSHHDYAHAEFPDGSNCSRSYVVACGGELFDVQVYLKGFTPEILTVRVHRFELSGPTATLREVDGLGDKVFLLSARNAQVLCSASQYGIKGNRIYFMHNVMKETDGGSLVVFDLDTQSMETVSPCPDMTELMCSPIWMMPTDHDSAQEAEH</sequence>